<feature type="region of interest" description="Disordered" evidence="4">
    <location>
        <begin position="244"/>
        <end position="399"/>
    </location>
</feature>
<feature type="region of interest" description="Disordered" evidence="4">
    <location>
        <begin position="920"/>
        <end position="953"/>
    </location>
</feature>
<feature type="compositionally biased region" description="Low complexity" evidence="4">
    <location>
        <begin position="103"/>
        <end position="128"/>
    </location>
</feature>
<dbReference type="EMBL" id="JBEFKJ010000034">
    <property type="protein sequence ID" value="KAL2038119.1"/>
    <property type="molecule type" value="Genomic_DNA"/>
</dbReference>
<feature type="compositionally biased region" description="Low complexity" evidence="4">
    <location>
        <begin position="189"/>
        <end position="199"/>
    </location>
</feature>
<feature type="region of interest" description="Disordered" evidence="4">
    <location>
        <begin position="1006"/>
        <end position="1029"/>
    </location>
</feature>
<dbReference type="SUPFAM" id="SSF52047">
    <property type="entry name" value="RNI-like"/>
    <property type="match status" value="1"/>
</dbReference>
<dbReference type="InterPro" id="IPR050637">
    <property type="entry name" value="NLRP_innate_immun_reg"/>
</dbReference>
<name>A0ABR4A001_9LECA</name>
<feature type="compositionally biased region" description="Polar residues" evidence="4">
    <location>
        <begin position="46"/>
        <end position="61"/>
    </location>
</feature>
<keyword evidence="2" id="KW-0963">Cytoplasm</keyword>
<proteinExistence type="predicted"/>
<evidence type="ECO:0000256" key="3">
    <source>
        <dbReference type="ARBA" id="ARBA00022737"/>
    </source>
</evidence>
<sequence>MEGIHGVDVSWLHHSPKDHYAKKPASSTVAASEEVAEPDKVEYGQDQDTPTSPKTNETTPPQTHPHSHRPHLLRSSSEKSDSQGVIAPKNAKDQRIAPVGRRNSWMSSISSKFSSNSNSSPSATGSAPSVPPTTKSPPPSPQPEFTNPFGAATTPGSKDVKKSEAPSPALSTSPKTSHTFLQTAFRRLSSSSGSSMGKATGSGGVCPRKTMNVDPYRDRCALPDVDQRKLRRVAFCVDVEIAGAAQYTEEDDQEPPAPAPSPKGESSLTRPEHDITVKKMKEHQQLKKSEGAALKDPIATAEEKEKEGPVKATGEAMKLERVSEPGKPEKSEGRDLTRKKEKKKRSEGERKERKERKHREALANGTIPAEVKRDASSSTTNSPGGTETPPDSQDRPTTDPLRIYRRCCQLRETPILKRIAEQISSPSACQVATPGILSSLDLSGYWMQLPDLVTLGDYLAVVPVKRLILENCGLGDEAVRVILAGLLAAKTPEQAKHNKRLSRKVNGQNKQMTELLGVIEKLSLKNNPKIGKEGWRHISLFINMSRSLKAIDLSMIPLPQGSASVDGVKHKPHPATTNQVDMPTLLQEAIATRLEGARLEELVMAECGLSTGTIGKLVDGVLKCGCTRLGLANNDISQQGLEHIIRYVKSGKCEGLDLGGNDLREDLNRLADALDERSALWALSLADCHLAPSSLESLLPRLIRLPNFRFIDLSHNRDLFSMQPTALGLIRKYLPRFPILKRLHLTDVAMTPEHAIALAEVLPESRTLAHLNILENHLLSPLASAKTETSQEEACALYASLMAAVRVSDSLICVDIDVPTQDSSEIVKALAKQVVAYSLRNLERLPLAETSDSAIAAMADPHGGETQVTVPDVLLHLVGHVDDYPDNHDNDEPAPDDDYIVGGTGVVKALDICLNRAADGRRGSRDGSPFQSGTATPRKVLQGNEVTKGKAKEMSKNLLNSARKIRARLQPALVKEAKSGDEMNYKRLQFLDSTLQRMIQRFEDEYPETRLPKATTTAAPTLESKARTSCLEPAFSTERANLLSDPVSPDLEDDLSSPLIRPSSLSRRSSSPSLASRQAQEEGRMHRFGQRVKREILRPETQDYAHGTTGTEVEAEYLKDLRRRLESFEGSEIKNRVERIGPEALYEAINATAEELAVMEKNDPKGFAKIKEVRGAALALYEEDRKSPSPPAGPDAAVEKALKQYEESKTPRQAANGHVGA</sequence>
<evidence type="ECO:0000313" key="5">
    <source>
        <dbReference type="EMBL" id="KAL2038119.1"/>
    </source>
</evidence>
<feature type="compositionally biased region" description="Pro residues" evidence="4">
    <location>
        <begin position="129"/>
        <end position="142"/>
    </location>
</feature>
<feature type="compositionally biased region" description="Basic and acidic residues" evidence="4">
    <location>
        <begin position="1197"/>
        <end position="1210"/>
    </location>
</feature>
<keyword evidence="6" id="KW-1185">Reference proteome</keyword>
<accession>A0ABR4A001</accession>
<dbReference type="Gene3D" id="3.80.10.10">
    <property type="entry name" value="Ribonuclease Inhibitor"/>
    <property type="match status" value="2"/>
</dbReference>
<evidence type="ECO:0000256" key="4">
    <source>
        <dbReference type="SAM" id="MobiDB-lite"/>
    </source>
</evidence>
<feature type="region of interest" description="Disordered" evidence="4">
    <location>
        <begin position="1041"/>
        <end position="1092"/>
    </location>
</feature>
<comment type="subcellular location">
    <subcellularLocation>
        <location evidence="1">Cytoplasm</location>
    </subcellularLocation>
</comment>
<dbReference type="PANTHER" id="PTHR45690">
    <property type="entry name" value="NACHT, LRR AND PYD DOMAINS-CONTAINING PROTEIN 12"/>
    <property type="match status" value="1"/>
</dbReference>
<dbReference type="InterPro" id="IPR032675">
    <property type="entry name" value="LRR_dom_sf"/>
</dbReference>
<organism evidence="5 6">
    <name type="scientific">Stereocaulon virgatum</name>
    <dbReference type="NCBI Taxonomy" id="373712"/>
    <lineage>
        <taxon>Eukaryota</taxon>
        <taxon>Fungi</taxon>
        <taxon>Dikarya</taxon>
        <taxon>Ascomycota</taxon>
        <taxon>Pezizomycotina</taxon>
        <taxon>Lecanoromycetes</taxon>
        <taxon>OSLEUM clade</taxon>
        <taxon>Lecanoromycetidae</taxon>
        <taxon>Lecanorales</taxon>
        <taxon>Lecanorineae</taxon>
        <taxon>Stereocaulaceae</taxon>
        <taxon>Stereocaulon</taxon>
    </lineage>
</organism>
<protein>
    <recommendedName>
        <fullName evidence="7">Cell wall biogenesis protein Mhp1</fullName>
    </recommendedName>
</protein>
<dbReference type="PANTHER" id="PTHR45690:SF19">
    <property type="entry name" value="NACHT, LRR AND PYD DOMAINS-CONTAINING PROTEIN 3"/>
    <property type="match status" value="1"/>
</dbReference>
<reference evidence="5 6" key="1">
    <citation type="submission" date="2024-09" db="EMBL/GenBank/DDBJ databases">
        <title>Rethinking Asexuality: The Enigmatic Case of Functional Sexual Genes in Lepraria (Stereocaulaceae).</title>
        <authorList>
            <person name="Doellman M."/>
            <person name="Sun Y."/>
            <person name="Barcenas-Pena A."/>
            <person name="Lumbsch H.T."/>
            <person name="Grewe F."/>
        </authorList>
    </citation>
    <scope>NUCLEOTIDE SEQUENCE [LARGE SCALE GENOMIC DNA]</scope>
    <source>
        <strain evidence="5 6">Mercado 3170</strain>
    </source>
</reference>
<feature type="compositionally biased region" description="Basic and acidic residues" evidence="4">
    <location>
        <begin position="317"/>
        <end position="352"/>
    </location>
</feature>
<evidence type="ECO:0008006" key="7">
    <source>
        <dbReference type="Google" id="ProtNLM"/>
    </source>
</evidence>
<dbReference type="Proteomes" id="UP001590950">
    <property type="component" value="Unassembled WGS sequence"/>
</dbReference>
<evidence type="ECO:0000256" key="1">
    <source>
        <dbReference type="ARBA" id="ARBA00004496"/>
    </source>
</evidence>
<evidence type="ECO:0000313" key="6">
    <source>
        <dbReference type="Proteomes" id="UP001590950"/>
    </source>
</evidence>
<comment type="caution">
    <text evidence="5">The sequence shown here is derived from an EMBL/GenBank/DDBJ whole genome shotgun (WGS) entry which is preliminary data.</text>
</comment>
<feature type="compositionally biased region" description="Polar residues" evidence="4">
    <location>
        <begin position="169"/>
        <end position="182"/>
    </location>
</feature>
<keyword evidence="3" id="KW-0677">Repeat</keyword>
<feature type="region of interest" description="Disordered" evidence="4">
    <location>
        <begin position="1"/>
        <end position="215"/>
    </location>
</feature>
<feature type="region of interest" description="Disordered" evidence="4">
    <location>
        <begin position="1182"/>
        <end position="1221"/>
    </location>
</feature>
<gene>
    <name evidence="5" type="ORF">N7G274_009066</name>
</gene>
<evidence type="ECO:0000256" key="2">
    <source>
        <dbReference type="ARBA" id="ARBA00022490"/>
    </source>
</evidence>
<feature type="compositionally biased region" description="Polar residues" evidence="4">
    <location>
        <begin position="376"/>
        <end position="391"/>
    </location>
</feature>
<feature type="compositionally biased region" description="Basic and acidic residues" evidence="4">
    <location>
        <begin position="270"/>
        <end position="290"/>
    </location>
</feature>
<feature type="compositionally biased region" description="Low complexity" evidence="4">
    <location>
        <begin position="1056"/>
        <end position="1077"/>
    </location>
</feature>